<evidence type="ECO:0000313" key="12">
    <source>
        <dbReference type="Proteomes" id="UP000199452"/>
    </source>
</evidence>
<dbReference type="Proteomes" id="UP000199452">
    <property type="component" value="Unassembled WGS sequence"/>
</dbReference>
<sequence length="579" mass="64753">MENSLQNLVNERANLWLSDSFDKETRNQVKFLMENDAKELMESFYTQLEFGTGGLRGIMGVGTNRMNIYTLGMATQGLSNYLKKQFSHLPEIRVAIAHDTRINSRLFAETTAKIFSANGFSVYLFEGPRPTPELSYAIRKLDCQSGIVITASHNPKEYNGYKVYWEDGGQIIAPHDTNIIKEVNSITSIDQIKFQGKLENIRSLDSKFDDIYIGSLKELSINPAIIASQSDLKIVYTPIHGTGKDLVPKTLAEFGFRNVNRVSEQDFFDGNFPTVISPNPEEPAALALALKKADEIGADIVLATDPDADRVGLAIRDNHGKMILLNGNQTASLLFYYILSQTKGKGKLTGKEFTVKTIVTTDLLSTISNHFGVECIEVLTGFKYIANIIKENEGKKKFIVGGEESYGYLVGDMVRDKDAVIACALISETAAWAKSKGITLYDLLLKIYSEFGLYREKLVSITKKGKEGKEEIASMMKRFRQAPPETIDGSNVMLIHDYEKQSTYDLISQLRYSIALPKSDVLQLIVQDGTKISIRPSGTEPKIKLYFGVKGNLSSIADFEMEWNKLDQKVERIIKELNL</sequence>
<feature type="domain" description="Alpha-D-phosphohexomutase alpha/beta/alpha" evidence="10">
    <location>
        <begin position="326"/>
        <end position="447"/>
    </location>
</feature>
<organism evidence="11 12">
    <name type="scientific">Williamwhitmania taraxaci</name>
    <dbReference type="NCBI Taxonomy" id="1640674"/>
    <lineage>
        <taxon>Bacteria</taxon>
        <taxon>Pseudomonadati</taxon>
        <taxon>Bacteroidota</taxon>
        <taxon>Bacteroidia</taxon>
        <taxon>Bacteroidales</taxon>
        <taxon>Williamwhitmaniaceae</taxon>
        <taxon>Williamwhitmania</taxon>
    </lineage>
</organism>
<dbReference type="RefSeq" id="WP_092435761.1">
    <property type="nucleotide sequence ID" value="NZ_FMYP01000007.1"/>
</dbReference>
<dbReference type="InterPro" id="IPR036900">
    <property type="entry name" value="A-D-PHexomutase_C_sf"/>
</dbReference>
<protein>
    <submittedName>
        <fullName evidence="11">Phosphoglucomutase</fullName>
    </submittedName>
</protein>
<dbReference type="GO" id="GO:0008973">
    <property type="term" value="F:phosphopentomutase activity"/>
    <property type="evidence" value="ECO:0007669"/>
    <property type="project" value="TreeGrafter"/>
</dbReference>
<keyword evidence="3" id="KW-0597">Phosphoprotein</keyword>
<dbReference type="SUPFAM" id="SSF53738">
    <property type="entry name" value="Phosphoglucomutase, first 3 domains"/>
    <property type="match status" value="3"/>
</dbReference>
<dbReference type="CDD" id="cd05799">
    <property type="entry name" value="PGM2"/>
    <property type="match status" value="1"/>
</dbReference>
<evidence type="ECO:0000256" key="2">
    <source>
        <dbReference type="ARBA" id="ARBA00010231"/>
    </source>
</evidence>
<dbReference type="InterPro" id="IPR005845">
    <property type="entry name" value="A-D-PHexomutase_a/b/a-II"/>
</dbReference>
<evidence type="ECO:0000256" key="5">
    <source>
        <dbReference type="ARBA" id="ARBA00022842"/>
    </source>
</evidence>
<keyword evidence="12" id="KW-1185">Reference proteome</keyword>
<dbReference type="GO" id="GO:0005975">
    <property type="term" value="P:carbohydrate metabolic process"/>
    <property type="evidence" value="ECO:0007669"/>
    <property type="project" value="InterPro"/>
</dbReference>
<dbReference type="Gene3D" id="3.40.120.10">
    <property type="entry name" value="Alpha-D-Glucose-1,6-Bisphosphate, subunit A, domain 3"/>
    <property type="match status" value="3"/>
</dbReference>
<keyword evidence="6" id="KW-0413">Isomerase</keyword>
<evidence type="ECO:0000256" key="4">
    <source>
        <dbReference type="ARBA" id="ARBA00022723"/>
    </source>
</evidence>
<proteinExistence type="inferred from homology"/>
<dbReference type="Pfam" id="PF02880">
    <property type="entry name" value="PGM_PMM_III"/>
    <property type="match status" value="1"/>
</dbReference>
<dbReference type="InterPro" id="IPR016055">
    <property type="entry name" value="A-D-PHexomutase_a/b/a-I/II/III"/>
</dbReference>
<feature type="domain" description="Alpha-D-phosphohexomutase alpha/beta/alpha" evidence="8">
    <location>
        <begin position="48"/>
        <end position="188"/>
    </location>
</feature>
<dbReference type="Pfam" id="PF02878">
    <property type="entry name" value="PGM_PMM_I"/>
    <property type="match status" value="1"/>
</dbReference>
<dbReference type="InterPro" id="IPR005841">
    <property type="entry name" value="Alpha-D-phosphohexomutase_SF"/>
</dbReference>
<evidence type="ECO:0000259" key="10">
    <source>
        <dbReference type="Pfam" id="PF02880"/>
    </source>
</evidence>
<comment type="similarity">
    <text evidence="2 7">Belongs to the phosphohexose mutase family.</text>
</comment>
<dbReference type="InterPro" id="IPR016066">
    <property type="entry name" value="A-D-PHexomutase_CS"/>
</dbReference>
<comment type="cofactor">
    <cofactor evidence="1">
        <name>Mg(2+)</name>
        <dbReference type="ChEBI" id="CHEBI:18420"/>
    </cofactor>
</comment>
<evidence type="ECO:0000259" key="8">
    <source>
        <dbReference type="Pfam" id="PF02878"/>
    </source>
</evidence>
<dbReference type="PRINTS" id="PR00509">
    <property type="entry name" value="PGMPMM"/>
</dbReference>
<dbReference type="Pfam" id="PF02879">
    <property type="entry name" value="PGM_PMM_II"/>
    <property type="match status" value="1"/>
</dbReference>
<dbReference type="GO" id="GO:0006166">
    <property type="term" value="P:purine ribonucleoside salvage"/>
    <property type="evidence" value="ECO:0007669"/>
    <property type="project" value="TreeGrafter"/>
</dbReference>
<gene>
    <name evidence="11" type="ORF">SAMN05216323_100757</name>
</gene>
<dbReference type="PANTHER" id="PTHR45745">
    <property type="entry name" value="PHOSPHOMANNOMUTASE 45A"/>
    <property type="match status" value="1"/>
</dbReference>
<keyword evidence="4 7" id="KW-0479">Metal-binding</keyword>
<dbReference type="STRING" id="1640674.SAMN05216323_100757"/>
<dbReference type="Gene3D" id="3.30.310.50">
    <property type="entry name" value="Alpha-D-phosphohexomutase, C-terminal domain"/>
    <property type="match status" value="1"/>
</dbReference>
<evidence type="ECO:0000313" key="11">
    <source>
        <dbReference type="EMBL" id="SDB89677.1"/>
    </source>
</evidence>
<dbReference type="EMBL" id="FMYP01000007">
    <property type="protein sequence ID" value="SDB89677.1"/>
    <property type="molecule type" value="Genomic_DNA"/>
</dbReference>
<dbReference type="OrthoDB" id="9806956at2"/>
<dbReference type="InterPro" id="IPR005844">
    <property type="entry name" value="A-D-PHexomutase_a/b/a-I"/>
</dbReference>
<evidence type="ECO:0000256" key="7">
    <source>
        <dbReference type="RuleBase" id="RU004326"/>
    </source>
</evidence>
<dbReference type="GO" id="GO:0000287">
    <property type="term" value="F:magnesium ion binding"/>
    <property type="evidence" value="ECO:0007669"/>
    <property type="project" value="InterPro"/>
</dbReference>
<evidence type="ECO:0000256" key="1">
    <source>
        <dbReference type="ARBA" id="ARBA00001946"/>
    </source>
</evidence>
<accession>A0A1G6H5X2</accession>
<name>A0A1G6H5X2_9BACT</name>
<dbReference type="PROSITE" id="PS00710">
    <property type="entry name" value="PGM_PMM"/>
    <property type="match status" value="1"/>
</dbReference>
<feature type="domain" description="Alpha-D-phosphohexomutase alpha/beta/alpha" evidence="9">
    <location>
        <begin position="212"/>
        <end position="319"/>
    </location>
</feature>
<dbReference type="InterPro" id="IPR005846">
    <property type="entry name" value="A-D-PHexomutase_a/b/a-III"/>
</dbReference>
<evidence type="ECO:0000259" key="9">
    <source>
        <dbReference type="Pfam" id="PF02879"/>
    </source>
</evidence>
<reference evidence="11 12" key="1">
    <citation type="submission" date="2016-09" db="EMBL/GenBank/DDBJ databases">
        <authorList>
            <person name="Capua I."/>
            <person name="De Benedictis P."/>
            <person name="Joannis T."/>
            <person name="Lombin L.H."/>
            <person name="Cattoli G."/>
        </authorList>
    </citation>
    <scope>NUCLEOTIDE SEQUENCE [LARGE SCALE GENOMIC DNA]</scope>
    <source>
        <strain evidence="11 12">A7P-90m</strain>
    </source>
</reference>
<dbReference type="SUPFAM" id="SSF55957">
    <property type="entry name" value="Phosphoglucomutase, C-terminal domain"/>
    <property type="match status" value="1"/>
</dbReference>
<dbReference type="PANTHER" id="PTHR45745:SF1">
    <property type="entry name" value="PHOSPHOGLUCOMUTASE 2B-RELATED"/>
    <property type="match status" value="1"/>
</dbReference>
<evidence type="ECO:0000256" key="3">
    <source>
        <dbReference type="ARBA" id="ARBA00022553"/>
    </source>
</evidence>
<keyword evidence="5 7" id="KW-0460">Magnesium</keyword>
<dbReference type="AlphaFoldDB" id="A0A1G6H5X2"/>
<evidence type="ECO:0000256" key="6">
    <source>
        <dbReference type="ARBA" id="ARBA00023235"/>
    </source>
</evidence>